<gene>
    <name evidence="1" type="ORF">BOTBODRAFT_36574</name>
</gene>
<dbReference type="AlphaFoldDB" id="A0A067M5H1"/>
<proteinExistence type="predicted"/>
<organism evidence="1 2">
    <name type="scientific">Botryobasidium botryosum (strain FD-172 SS1)</name>
    <dbReference type="NCBI Taxonomy" id="930990"/>
    <lineage>
        <taxon>Eukaryota</taxon>
        <taxon>Fungi</taxon>
        <taxon>Dikarya</taxon>
        <taxon>Basidiomycota</taxon>
        <taxon>Agaricomycotina</taxon>
        <taxon>Agaricomycetes</taxon>
        <taxon>Cantharellales</taxon>
        <taxon>Botryobasidiaceae</taxon>
        <taxon>Botryobasidium</taxon>
    </lineage>
</organism>
<evidence type="ECO:0000313" key="2">
    <source>
        <dbReference type="Proteomes" id="UP000027195"/>
    </source>
</evidence>
<sequence length="102" mass="11832">MVALAGIDWIMDLDYLSVEWVSDWDYVPYRKVDTGSGFLIDFVRAAPSVRQVRVCVRERVTHWRRLVPSDDTSEGKKGASYINLSVMQSGEEDNYQRVGRWM</sequence>
<name>A0A067M5H1_BOTB1</name>
<evidence type="ECO:0000313" key="1">
    <source>
        <dbReference type="EMBL" id="KDQ09950.1"/>
    </source>
</evidence>
<accession>A0A067M5H1</accession>
<dbReference type="EMBL" id="KL198072">
    <property type="protein sequence ID" value="KDQ09950.1"/>
    <property type="molecule type" value="Genomic_DNA"/>
</dbReference>
<dbReference type="InParanoid" id="A0A067M5H1"/>
<feature type="non-terminal residue" evidence="1">
    <location>
        <position position="102"/>
    </location>
</feature>
<protein>
    <submittedName>
        <fullName evidence="1">Uncharacterized protein</fullName>
    </submittedName>
</protein>
<reference evidence="2" key="1">
    <citation type="journal article" date="2014" name="Proc. Natl. Acad. Sci. U.S.A.">
        <title>Extensive sampling of basidiomycete genomes demonstrates inadequacy of the white-rot/brown-rot paradigm for wood decay fungi.</title>
        <authorList>
            <person name="Riley R."/>
            <person name="Salamov A.A."/>
            <person name="Brown D.W."/>
            <person name="Nagy L.G."/>
            <person name="Floudas D."/>
            <person name="Held B.W."/>
            <person name="Levasseur A."/>
            <person name="Lombard V."/>
            <person name="Morin E."/>
            <person name="Otillar R."/>
            <person name="Lindquist E.A."/>
            <person name="Sun H."/>
            <person name="LaButti K.M."/>
            <person name="Schmutz J."/>
            <person name="Jabbour D."/>
            <person name="Luo H."/>
            <person name="Baker S.E."/>
            <person name="Pisabarro A.G."/>
            <person name="Walton J.D."/>
            <person name="Blanchette R.A."/>
            <person name="Henrissat B."/>
            <person name="Martin F."/>
            <person name="Cullen D."/>
            <person name="Hibbett D.S."/>
            <person name="Grigoriev I.V."/>
        </authorList>
    </citation>
    <scope>NUCLEOTIDE SEQUENCE [LARGE SCALE GENOMIC DNA]</scope>
    <source>
        <strain evidence="2">FD-172 SS1</strain>
    </source>
</reference>
<keyword evidence="2" id="KW-1185">Reference proteome</keyword>
<dbReference type="HOGENOM" id="CLU_2284029_0_0_1"/>
<dbReference type="Proteomes" id="UP000027195">
    <property type="component" value="Unassembled WGS sequence"/>
</dbReference>